<keyword evidence="3" id="KW-1185">Reference proteome</keyword>
<proteinExistence type="predicted"/>
<name>A0A1B1BLJ6_9MICO</name>
<keyword evidence="1" id="KW-0812">Transmembrane</keyword>
<dbReference type="AlphaFoldDB" id="A0A1B1BLJ6"/>
<keyword evidence="1" id="KW-0472">Membrane</keyword>
<dbReference type="Proteomes" id="UP000092582">
    <property type="component" value="Chromosome 1"/>
</dbReference>
<feature type="transmembrane region" description="Helical" evidence="1">
    <location>
        <begin position="34"/>
        <end position="54"/>
    </location>
</feature>
<organism evidence="2 3">
    <name type="scientific">Cryobacterium arcticum</name>
    <dbReference type="NCBI Taxonomy" id="670052"/>
    <lineage>
        <taxon>Bacteria</taxon>
        <taxon>Bacillati</taxon>
        <taxon>Actinomycetota</taxon>
        <taxon>Actinomycetes</taxon>
        <taxon>Micrococcales</taxon>
        <taxon>Microbacteriaceae</taxon>
        <taxon>Cryobacterium</taxon>
    </lineage>
</organism>
<dbReference type="OrthoDB" id="6053908at2"/>
<evidence type="ECO:0000313" key="2">
    <source>
        <dbReference type="EMBL" id="ANP73495.1"/>
    </source>
</evidence>
<dbReference type="RefSeq" id="WP_066596943.1">
    <property type="nucleotide sequence ID" value="NZ_CP016282.1"/>
</dbReference>
<sequence>MDNTTVVYENSGWWFALAIVTAGLAETKGRRRWVWFLLGLLLGPIATALVVVWARPDSVSFR</sequence>
<evidence type="ECO:0000256" key="1">
    <source>
        <dbReference type="SAM" id="Phobius"/>
    </source>
</evidence>
<accession>A0A1B1BLJ6</accession>
<protein>
    <submittedName>
        <fullName evidence="2">Putative membrane protein</fullName>
    </submittedName>
</protein>
<dbReference type="KEGG" id="cart:PA27867_2548"/>
<evidence type="ECO:0000313" key="3">
    <source>
        <dbReference type="Proteomes" id="UP000092582"/>
    </source>
</evidence>
<dbReference type="EMBL" id="CP016282">
    <property type="protein sequence ID" value="ANP73495.1"/>
    <property type="molecule type" value="Genomic_DNA"/>
</dbReference>
<gene>
    <name evidence="2" type="ORF">PA27867_2548</name>
</gene>
<keyword evidence="1" id="KW-1133">Transmembrane helix</keyword>
<reference evidence="2 3" key="1">
    <citation type="submission" date="2016-06" db="EMBL/GenBank/DDBJ databases">
        <title>Genome sequencing of Cryobacterium arcticum PAMC 27867.</title>
        <authorList>
            <person name="Lee J."/>
            <person name="Kim O.-S."/>
        </authorList>
    </citation>
    <scope>NUCLEOTIDE SEQUENCE [LARGE SCALE GENOMIC DNA]</scope>
    <source>
        <strain evidence="2 3">PAMC 27867</strain>
    </source>
</reference>